<dbReference type="Proteomes" id="UP000050280">
    <property type="component" value="Unassembled WGS sequence"/>
</dbReference>
<accession>A0A0P7AVA8</accession>
<evidence type="ECO:0000313" key="1">
    <source>
        <dbReference type="EMBL" id="KPM32520.1"/>
    </source>
</evidence>
<organism evidence="1 2">
    <name type="scientific">Croceitalea dokdonensis DOKDO 023</name>
    <dbReference type="NCBI Taxonomy" id="1300341"/>
    <lineage>
        <taxon>Bacteria</taxon>
        <taxon>Pseudomonadati</taxon>
        <taxon>Bacteroidota</taxon>
        <taxon>Flavobacteriia</taxon>
        <taxon>Flavobacteriales</taxon>
        <taxon>Flavobacteriaceae</taxon>
        <taxon>Croceitalea</taxon>
    </lineage>
</organism>
<gene>
    <name evidence="1" type="ORF">I595_938</name>
</gene>
<reference evidence="1 2" key="1">
    <citation type="submission" date="2015-09" db="EMBL/GenBank/DDBJ databases">
        <title>Genome sequence of the marine flavobacterium Croceitalea dokdonensis DOKDO 023 that contains proton- and sodium-pumping rhodopsins.</title>
        <authorList>
            <person name="Kwon S.-K."/>
            <person name="Lee H.K."/>
            <person name="Kwak M.-J."/>
            <person name="Kim J.F."/>
        </authorList>
    </citation>
    <scope>NUCLEOTIDE SEQUENCE [LARGE SCALE GENOMIC DNA]</scope>
    <source>
        <strain evidence="1 2">DOKDO 023</strain>
    </source>
</reference>
<keyword evidence="2" id="KW-1185">Reference proteome</keyword>
<dbReference type="AlphaFoldDB" id="A0A0P7AVA8"/>
<comment type="caution">
    <text evidence="1">The sequence shown here is derived from an EMBL/GenBank/DDBJ whole genome shotgun (WGS) entry which is preliminary data.</text>
</comment>
<sequence>MIPAAMKPKTLFIVLGILILLLLVVRGCMSFVKKEVGKAVDGILTAERAKFLEGTDLSTAAYAIILDDQNPPILIDDKAVLEANKDSIEVAISWMSYLPGEGPSPKGIWLFKDNVLVKNKIARKFKTFEMGSLRQHGKPLRFNAIYDYRESYLKQKDSLEKNNRVYITRASEVDADGYEYRFNLHCPAILVSEQDTIFDHHAYGKEFANNIIASLSGLKGFKAGDNAANIMETGPTLIMKTEHATHYLRNSENKGTITLDGYLLYGQQLHFRCTKDFYEQVKAHDFTPAFVRAGLSKKQIKTLIQEKLGPSNQKDKVDAVFEAMFPTDFWLGELFGQKYEMRYYEVVDSLATANLKLHPK</sequence>
<protein>
    <submittedName>
        <fullName evidence="1">Uncharacterized protein</fullName>
    </submittedName>
</protein>
<dbReference type="EMBL" id="LDJX01000002">
    <property type="protein sequence ID" value="KPM32520.1"/>
    <property type="molecule type" value="Genomic_DNA"/>
</dbReference>
<name>A0A0P7AVA8_9FLAO</name>
<dbReference type="STRING" id="1300341.I595_938"/>
<proteinExistence type="predicted"/>
<evidence type="ECO:0000313" key="2">
    <source>
        <dbReference type="Proteomes" id="UP000050280"/>
    </source>
</evidence>